<sequence>MNNNIISNSEECKDNEYGNLKEREIDVDPYVVCIGASAGGLDAINNFFDNIYENTGLAFVVIQHLSPDHKSLMRELLSRHTSMNVFMAEHEMEINADSVYLIPPGKNMTIKGNKLYLLERDISKGFSLPIDIFFEALSRAKKEKAVGVILSGSGSDGSEGVKSIKANGGLILVQDNKSAQFVSMPQSVIATGAFDYILEPAQMPEEIMKYVKSEEDGSEKVDISNYNEEVYIKILNSIKEYTNVDFFHYKRGTVLRRLERRMGIYGFHNIADYLNYINSNPHEITTLYKEFFIGVTQFFRDSEAFGIIEKEVIPKIFEKKSPGSTIRIWVAGCSVGPEAYTIAILIKEYLNRADKSYNVKIFATDIDEDALSVASTGVYPSDIEDNVSSERLRNFFIKIGDKYQVNKNIRDMVIFAKHNLIKDPPFSKLDLITCRNLLIYLQHQIQQNILSYFHFALNKNGYLFLGSSEAIGESEKFFSAVNSKWKIYSCSGDTKLPRVANFNINKIGKYVHERNSGLLGYNYSRISNYLEKSIERFMKQLQEDYIPRGLIIDESYELLHVIGDVNNYIRIPSNKLSLNILKMIRSDLSIAVSTAVHNVLREGKELKYKNIQLKNPNGYVDLTLTVKPFSDETTHKKFAAILFEEQKISEASIGNEEEFEIHSKTYQRITDLEQELKYSNENLQAVIEELESSNEELQATNEELLASNEELQSTNEELQSVNEELYTVNSEYQLKIQELTEAHDDINNLLSITNVNTIFLDKDLCIRRFTPAVRSQVNIISSDIGRPISHISWNLKYDELLYDIHDVLKTLESKEKEITGLDDKWYSISISPYFAGNSKIKGILINIRDITEMKRKDILINKLLEENKNLKRE</sequence>
<evidence type="ECO:0000256" key="2">
    <source>
        <dbReference type="SAM" id="Coils"/>
    </source>
</evidence>
<dbReference type="InterPro" id="IPR000780">
    <property type="entry name" value="CheR_MeTrfase"/>
</dbReference>
<dbReference type="CDD" id="cd16434">
    <property type="entry name" value="CheB-CheR_fusion"/>
    <property type="match status" value="1"/>
</dbReference>
<dbReference type="Pfam" id="PF01739">
    <property type="entry name" value="CheR"/>
    <property type="match status" value="1"/>
</dbReference>
<keyword evidence="5" id="KW-0808">Transferase</keyword>
<dbReference type="InterPro" id="IPR050903">
    <property type="entry name" value="Bact_Chemotaxis_MeTrfase"/>
</dbReference>
<dbReference type="AlphaFoldDB" id="A0A1S8S372"/>
<reference evidence="5 6" key="1">
    <citation type="submission" date="2016-05" db="EMBL/GenBank/DDBJ databases">
        <title>Microbial solvent formation.</title>
        <authorList>
            <person name="Poehlein A."/>
            <person name="Montoya Solano J.D."/>
            <person name="Flitsch S."/>
            <person name="Krabben P."/>
            <person name="Duerre P."/>
            <person name="Daniel R."/>
        </authorList>
    </citation>
    <scope>NUCLEOTIDE SEQUENCE [LARGE SCALE GENOMIC DNA]</scope>
    <source>
        <strain evidence="5 6">DSM 53</strain>
    </source>
</reference>
<dbReference type="SUPFAM" id="SSF52738">
    <property type="entry name" value="Methylesterase CheB, C-terminal domain"/>
    <property type="match status" value="1"/>
</dbReference>
<dbReference type="PROSITE" id="PS50123">
    <property type="entry name" value="CHER"/>
    <property type="match status" value="1"/>
</dbReference>
<dbReference type="InterPro" id="IPR022642">
    <property type="entry name" value="CheR_C"/>
</dbReference>
<dbReference type="PROSITE" id="PS50122">
    <property type="entry name" value="CHEB"/>
    <property type="match status" value="1"/>
</dbReference>
<feature type="domain" description="CheB-type methylesterase" evidence="3">
    <location>
        <begin position="25"/>
        <end position="214"/>
    </location>
</feature>
<dbReference type="InterPro" id="IPR029063">
    <property type="entry name" value="SAM-dependent_MTases_sf"/>
</dbReference>
<dbReference type="PRINTS" id="PR00996">
    <property type="entry name" value="CHERMTFRASE"/>
</dbReference>
<feature type="active site" evidence="1">
    <location>
        <position position="64"/>
    </location>
</feature>
<evidence type="ECO:0000313" key="6">
    <source>
        <dbReference type="Proteomes" id="UP000190973"/>
    </source>
</evidence>
<evidence type="ECO:0000259" key="4">
    <source>
        <dbReference type="PROSITE" id="PS50123"/>
    </source>
</evidence>
<dbReference type="GO" id="GO:0032259">
    <property type="term" value="P:methylation"/>
    <property type="evidence" value="ECO:0007669"/>
    <property type="project" value="UniProtKB-KW"/>
</dbReference>
<dbReference type="InterPro" id="IPR000673">
    <property type="entry name" value="Sig_transdc_resp-reg_Me-estase"/>
</dbReference>
<dbReference type="GO" id="GO:0006935">
    <property type="term" value="P:chemotaxis"/>
    <property type="evidence" value="ECO:0007669"/>
    <property type="project" value="UniProtKB-UniRule"/>
</dbReference>
<feature type="domain" description="CheR-type methyltransferase" evidence="4">
    <location>
        <begin position="238"/>
        <end position="501"/>
    </location>
</feature>
<dbReference type="EMBL" id="LZZI01000063">
    <property type="protein sequence ID" value="OOM59906.1"/>
    <property type="molecule type" value="Genomic_DNA"/>
</dbReference>
<feature type="active site" evidence="1">
    <location>
        <position position="37"/>
    </location>
</feature>
<dbReference type="GO" id="GO:0008983">
    <property type="term" value="F:protein-glutamate O-methyltransferase activity"/>
    <property type="evidence" value="ECO:0007669"/>
    <property type="project" value="UniProtKB-EC"/>
</dbReference>
<keyword evidence="2" id="KW-0175">Coiled coil</keyword>
<evidence type="ECO:0000313" key="5">
    <source>
        <dbReference type="EMBL" id="OOM59906.1"/>
    </source>
</evidence>
<dbReference type="PANTHER" id="PTHR24422">
    <property type="entry name" value="CHEMOTAXIS PROTEIN METHYLTRANSFERASE"/>
    <property type="match status" value="1"/>
</dbReference>
<dbReference type="SMART" id="SM00138">
    <property type="entry name" value="MeTrc"/>
    <property type="match status" value="1"/>
</dbReference>
<dbReference type="SUPFAM" id="SSF53335">
    <property type="entry name" value="S-adenosyl-L-methionine-dependent methyltransferases"/>
    <property type="match status" value="1"/>
</dbReference>
<dbReference type="PANTHER" id="PTHR24422:SF27">
    <property type="entry name" value="PROTEIN-GLUTAMATE O-METHYLTRANSFERASE"/>
    <property type="match status" value="1"/>
</dbReference>
<dbReference type="GO" id="GO:0000156">
    <property type="term" value="F:phosphorelay response regulator activity"/>
    <property type="evidence" value="ECO:0007669"/>
    <property type="project" value="InterPro"/>
</dbReference>
<keyword evidence="5" id="KW-0489">Methyltransferase</keyword>
<dbReference type="InterPro" id="IPR035965">
    <property type="entry name" value="PAS-like_dom_sf"/>
</dbReference>
<dbReference type="Pfam" id="PF03705">
    <property type="entry name" value="CheR_N"/>
    <property type="match status" value="1"/>
</dbReference>
<dbReference type="Gene3D" id="3.40.50.180">
    <property type="entry name" value="Methylesterase CheB, C-terminal domain"/>
    <property type="match status" value="1"/>
</dbReference>
<comment type="caution">
    <text evidence="5">The sequence shown here is derived from an EMBL/GenBank/DDBJ whole genome shotgun (WGS) entry which is preliminary data.</text>
</comment>
<protein>
    <submittedName>
        <fullName evidence="5">Chemotaxis protein methyltransferase cher2</fullName>
        <ecNumber evidence="5">2.1.1.80</ecNumber>
    </submittedName>
</protein>
<dbReference type="Gene3D" id="3.40.50.150">
    <property type="entry name" value="Vaccinia Virus protein VP39"/>
    <property type="match status" value="1"/>
</dbReference>
<dbReference type="GO" id="GO:0008984">
    <property type="term" value="F:protein-glutamate methylesterase activity"/>
    <property type="evidence" value="ECO:0007669"/>
    <property type="project" value="InterPro"/>
</dbReference>
<evidence type="ECO:0000259" key="3">
    <source>
        <dbReference type="PROSITE" id="PS50122"/>
    </source>
</evidence>
<dbReference type="EC" id="2.1.1.80" evidence="5"/>
<gene>
    <name evidence="5" type="primary">cheR2_2</name>
    <name evidence="5" type="ORF">CLBCK_32250</name>
</gene>
<dbReference type="Pfam" id="PF01339">
    <property type="entry name" value="CheB_methylest"/>
    <property type="match status" value="1"/>
</dbReference>
<keyword evidence="1" id="KW-0378">Hydrolase</keyword>
<feature type="coiled-coil region" evidence="2">
    <location>
        <begin position="669"/>
        <end position="749"/>
    </location>
</feature>
<dbReference type="SUPFAM" id="SSF55785">
    <property type="entry name" value="PYP-like sensor domain (PAS domain)"/>
    <property type="match status" value="1"/>
</dbReference>
<dbReference type="Pfam" id="PF13596">
    <property type="entry name" value="PAS_10"/>
    <property type="match status" value="1"/>
</dbReference>
<organism evidence="5 6">
    <name type="scientific">Clostridium beijerinckii</name>
    <name type="common">Clostridium MP</name>
    <dbReference type="NCBI Taxonomy" id="1520"/>
    <lineage>
        <taxon>Bacteria</taxon>
        <taxon>Bacillati</taxon>
        <taxon>Bacillota</taxon>
        <taxon>Clostridia</taxon>
        <taxon>Eubacteriales</taxon>
        <taxon>Clostridiaceae</taxon>
        <taxon>Clostridium</taxon>
    </lineage>
</organism>
<accession>A0A1S8S372</accession>
<dbReference type="RefSeq" id="WP_077839651.1">
    <property type="nucleotide sequence ID" value="NZ_JABTAE010000001.1"/>
</dbReference>
<name>A0A1S8S372_CLOBE</name>
<dbReference type="GO" id="GO:0005737">
    <property type="term" value="C:cytoplasm"/>
    <property type="evidence" value="ECO:0007669"/>
    <property type="project" value="InterPro"/>
</dbReference>
<evidence type="ECO:0000256" key="1">
    <source>
        <dbReference type="PROSITE-ProRule" id="PRU00050"/>
    </source>
</evidence>
<dbReference type="InterPro" id="IPR022641">
    <property type="entry name" value="CheR_N"/>
</dbReference>
<keyword evidence="1" id="KW-0145">Chemotaxis</keyword>
<proteinExistence type="predicted"/>
<dbReference type="SUPFAM" id="SSF47757">
    <property type="entry name" value="Chemotaxis receptor methyltransferase CheR, N-terminal domain"/>
    <property type="match status" value="1"/>
</dbReference>
<dbReference type="InterPro" id="IPR035909">
    <property type="entry name" value="CheB_C"/>
</dbReference>
<dbReference type="Gene3D" id="3.30.450.20">
    <property type="entry name" value="PAS domain"/>
    <property type="match status" value="1"/>
</dbReference>
<feature type="active site" evidence="1">
    <location>
        <position position="156"/>
    </location>
</feature>
<dbReference type="Proteomes" id="UP000190973">
    <property type="component" value="Unassembled WGS sequence"/>
</dbReference>